<organism evidence="1 2">
    <name type="scientific">Hibiscus sabdariffa</name>
    <name type="common">roselle</name>
    <dbReference type="NCBI Taxonomy" id="183260"/>
    <lineage>
        <taxon>Eukaryota</taxon>
        <taxon>Viridiplantae</taxon>
        <taxon>Streptophyta</taxon>
        <taxon>Embryophyta</taxon>
        <taxon>Tracheophyta</taxon>
        <taxon>Spermatophyta</taxon>
        <taxon>Magnoliopsida</taxon>
        <taxon>eudicotyledons</taxon>
        <taxon>Gunneridae</taxon>
        <taxon>Pentapetalae</taxon>
        <taxon>rosids</taxon>
        <taxon>malvids</taxon>
        <taxon>Malvales</taxon>
        <taxon>Malvaceae</taxon>
        <taxon>Malvoideae</taxon>
        <taxon>Hibiscus</taxon>
    </lineage>
</organism>
<keyword evidence="2" id="KW-1185">Reference proteome</keyword>
<evidence type="ECO:0000313" key="1">
    <source>
        <dbReference type="EMBL" id="KAK8505106.1"/>
    </source>
</evidence>
<dbReference type="Proteomes" id="UP001472677">
    <property type="component" value="Unassembled WGS sequence"/>
</dbReference>
<accession>A0ABR2BDY3</accession>
<dbReference type="EMBL" id="JBBPBM010000130">
    <property type="protein sequence ID" value="KAK8505106.1"/>
    <property type="molecule type" value="Genomic_DNA"/>
</dbReference>
<protein>
    <submittedName>
        <fullName evidence="1">Uncharacterized protein</fullName>
    </submittedName>
</protein>
<name>A0ABR2BDY3_9ROSI</name>
<gene>
    <name evidence="1" type="ORF">V6N12_037983</name>
</gene>
<reference evidence="1 2" key="1">
    <citation type="journal article" date="2024" name="G3 (Bethesda)">
        <title>Genome assembly of Hibiscus sabdariffa L. provides insights into metabolisms of medicinal natural products.</title>
        <authorList>
            <person name="Kim T."/>
        </authorList>
    </citation>
    <scope>NUCLEOTIDE SEQUENCE [LARGE SCALE GENOMIC DNA]</scope>
    <source>
        <strain evidence="1">TK-2024</strain>
        <tissue evidence="1">Old leaves</tissue>
    </source>
</reference>
<sequence>MPPINIKEILLKCREPSAICLALKCLYYVSRKLYKSIESPQLMRYMSTVEMSLLHFEEILQERQESSAICLRSRCLHSASRKFYKNVDLRSLYV</sequence>
<comment type="caution">
    <text evidence="1">The sequence shown here is derived from an EMBL/GenBank/DDBJ whole genome shotgun (WGS) entry which is preliminary data.</text>
</comment>
<evidence type="ECO:0000313" key="2">
    <source>
        <dbReference type="Proteomes" id="UP001472677"/>
    </source>
</evidence>
<proteinExistence type="predicted"/>